<dbReference type="Proteomes" id="UP000548978">
    <property type="component" value="Unassembled WGS sequence"/>
</dbReference>
<name>A0A7W9A378_9CAUL</name>
<reference evidence="1 2" key="1">
    <citation type="submission" date="2020-08" db="EMBL/GenBank/DDBJ databases">
        <title>Genomic Encyclopedia of Type Strains, Phase IV (KMG-IV): sequencing the most valuable type-strain genomes for metagenomic binning, comparative biology and taxonomic classification.</title>
        <authorList>
            <person name="Goeker M."/>
        </authorList>
    </citation>
    <scope>NUCLEOTIDE SEQUENCE [LARGE SCALE GENOMIC DNA]</scope>
    <source>
        <strain evidence="1 2">DSM 24448</strain>
    </source>
</reference>
<keyword evidence="2" id="KW-1185">Reference proteome</keyword>
<dbReference type="AlphaFoldDB" id="A0A7W9A378"/>
<proteinExistence type="predicted"/>
<evidence type="ECO:0000313" key="2">
    <source>
        <dbReference type="Proteomes" id="UP000548978"/>
    </source>
</evidence>
<evidence type="ECO:0000313" key="1">
    <source>
        <dbReference type="EMBL" id="MBB5660362.1"/>
    </source>
</evidence>
<dbReference type="RefSeq" id="WP_164462009.1">
    <property type="nucleotide sequence ID" value="NZ_JACIJB010000003.1"/>
</dbReference>
<dbReference type="EMBL" id="JACIJB010000003">
    <property type="protein sequence ID" value="MBB5660362.1"/>
    <property type="molecule type" value="Genomic_DNA"/>
</dbReference>
<protein>
    <submittedName>
        <fullName evidence="1">Uncharacterized protein</fullName>
    </submittedName>
</protein>
<accession>A0A7W9A378</accession>
<sequence>MDVIETQIARYLAAKAMQRSRVTYQMVADQVGWGHPTGRGLGRHLEVILHELADRGLPPLTLILVPKGKTRPDEDAMAHIRARLGDIDVQAEQERVFGFDWSVIPELASRPDELPDGRQVWLTSFWGFDPADWGCIGFASEAKRNNFLRATRPGVLVAIYVTKGKGPEGMRGKLVGILEVSHEVGPAQAFIAGDRWAKKEADPDSRGKWSYAVRATRAWRVVPEDWRPIEEILPSAYASADPQYIGSDGVAVPSEEAGALLALDVYEVPVYGRSGEIDASITTLERSVSSGRAGPVATRPFWVGEPDGPRHLYIFTLEGDLSVWLGRSAAEIGDRKIIKVGFSKSPLARRDQVQWAYPEGCYVWKVFKPDDPYATAPWPCGDVARAGEDAMKARLVDDGAEKLGGEFYLAEDWSILYAWSAGQRVAREAADRLSKLAMPLPEAEGEA</sequence>
<organism evidence="1 2">
    <name type="scientific">Brevundimonas halotolerans</name>
    <dbReference type="NCBI Taxonomy" id="69670"/>
    <lineage>
        <taxon>Bacteria</taxon>
        <taxon>Pseudomonadati</taxon>
        <taxon>Pseudomonadota</taxon>
        <taxon>Alphaproteobacteria</taxon>
        <taxon>Caulobacterales</taxon>
        <taxon>Caulobacteraceae</taxon>
        <taxon>Brevundimonas</taxon>
    </lineage>
</organism>
<comment type="caution">
    <text evidence="1">The sequence shown here is derived from an EMBL/GenBank/DDBJ whole genome shotgun (WGS) entry which is preliminary data.</text>
</comment>
<gene>
    <name evidence="1" type="ORF">FHS65_001107</name>
</gene>